<dbReference type="Pfam" id="PF02581">
    <property type="entry name" value="TMP-TENI"/>
    <property type="match status" value="1"/>
</dbReference>
<dbReference type="EMBL" id="UINC01173293">
    <property type="protein sequence ID" value="SVD78812.1"/>
    <property type="molecule type" value="Genomic_DNA"/>
</dbReference>
<evidence type="ECO:0000256" key="1">
    <source>
        <dbReference type="ARBA" id="ARBA00004948"/>
    </source>
</evidence>
<name>A0A382Y652_9ZZZZ</name>
<dbReference type="GO" id="GO:0004789">
    <property type="term" value="F:thiamine-phosphate diphosphorylase activity"/>
    <property type="evidence" value="ECO:0007669"/>
    <property type="project" value="TreeGrafter"/>
</dbReference>
<comment type="pathway">
    <text evidence="1">Cofactor biosynthesis; thiamine diphosphate biosynthesis.</text>
</comment>
<reference evidence="4" key="1">
    <citation type="submission" date="2018-05" db="EMBL/GenBank/DDBJ databases">
        <authorList>
            <person name="Lanie J.A."/>
            <person name="Ng W.-L."/>
            <person name="Kazmierczak K.M."/>
            <person name="Andrzejewski T.M."/>
            <person name="Davidsen T.M."/>
            <person name="Wayne K.J."/>
            <person name="Tettelin H."/>
            <person name="Glass J.I."/>
            <person name="Rusch D."/>
            <person name="Podicherti R."/>
            <person name="Tsui H.-C.T."/>
            <person name="Winkler M.E."/>
        </authorList>
    </citation>
    <scope>NUCLEOTIDE SEQUENCE</scope>
</reference>
<dbReference type="PANTHER" id="PTHR20857:SF15">
    <property type="entry name" value="THIAMINE-PHOSPHATE SYNTHASE"/>
    <property type="match status" value="1"/>
</dbReference>
<dbReference type="Gene3D" id="3.20.20.70">
    <property type="entry name" value="Aldolase class I"/>
    <property type="match status" value="1"/>
</dbReference>
<sequence length="202" mass="22695">MIIYVTDLSKFSTEEIFFDHICQITRTNLEYLQLRFKGFNKSTKKNLILKTSNLIKSKNLKIIVNEDYETCNRINAFGYHIPSFSELNGKNAKKFSGASWISKSIHTKKELLKKNNDKYIDSFVLGTIFKSNSHPDGNILGINNLRKMIDLSSKPIIAIGGINSTNLNLIAKAGAKGAAIITDIANAKNINSKIKKLNSFYD</sequence>
<proteinExistence type="predicted"/>
<dbReference type="CDD" id="cd00564">
    <property type="entry name" value="TMP_TenI"/>
    <property type="match status" value="1"/>
</dbReference>
<evidence type="ECO:0000256" key="2">
    <source>
        <dbReference type="ARBA" id="ARBA00022977"/>
    </source>
</evidence>
<dbReference type="SUPFAM" id="SSF51391">
    <property type="entry name" value="Thiamin phosphate synthase"/>
    <property type="match status" value="1"/>
</dbReference>
<dbReference type="AlphaFoldDB" id="A0A382Y652"/>
<dbReference type="PANTHER" id="PTHR20857">
    <property type="entry name" value="THIAMINE-PHOSPHATE PYROPHOSPHORYLASE"/>
    <property type="match status" value="1"/>
</dbReference>
<evidence type="ECO:0000259" key="3">
    <source>
        <dbReference type="Pfam" id="PF02581"/>
    </source>
</evidence>
<protein>
    <recommendedName>
        <fullName evidence="3">Thiamine phosphate synthase/TenI domain-containing protein</fullName>
    </recommendedName>
</protein>
<gene>
    <name evidence="4" type="ORF">METZ01_LOCUS431666</name>
</gene>
<keyword evidence="2" id="KW-0784">Thiamine biosynthesis</keyword>
<dbReference type="InterPro" id="IPR022998">
    <property type="entry name" value="ThiamineP_synth_TenI"/>
</dbReference>
<organism evidence="4">
    <name type="scientific">marine metagenome</name>
    <dbReference type="NCBI Taxonomy" id="408172"/>
    <lineage>
        <taxon>unclassified sequences</taxon>
        <taxon>metagenomes</taxon>
        <taxon>ecological metagenomes</taxon>
    </lineage>
</organism>
<dbReference type="GO" id="GO:0005737">
    <property type="term" value="C:cytoplasm"/>
    <property type="evidence" value="ECO:0007669"/>
    <property type="project" value="TreeGrafter"/>
</dbReference>
<dbReference type="InterPro" id="IPR013785">
    <property type="entry name" value="Aldolase_TIM"/>
</dbReference>
<evidence type="ECO:0000313" key="4">
    <source>
        <dbReference type="EMBL" id="SVD78812.1"/>
    </source>
</evidence>
<dbReference type="GO" id="GO:0009228">
    <property type="term" value="P:thiamine biosynthetic process"/>
    <property type="evidence" value="ECO:0007669"/>
    <property type="project" value="UniProtKB-KW"/>
</dbReference>
<dbReference type="InterPro" id="IPR036206">
    <property type="entry name" value="ThiamineP_synth_sf"/>
</dbReference>
<accession>A0A382Y652</accession>
<feature type="domain" description="Thiamine phosphate synthase/TenI" evidence="3">
    <location>
        <begin position="11"/>
        <end position="184"/>
    </location>
</feature>